<feature type="domain" description="PA14" evidence="3">
    <location>
        <begin position="145"/>
        <end position="310"/>
    </location>
</feature>
<accession>A0A9W8VA30</accession>
<comment type="caution">
    <text evidence="4">The sequence shown here is derived from an EMBL/GenBank/DDBJ whole genome shotgun (WGS) entry which is preliminary data.</text>
</comment>
<dbReference type="PROSITE" id="PS51820">
    <property type="entry name" value="PA14"/>
    <property type="match status" value="1"/>
</dbReference>
<feature type="chain" id="PRO_5040761891" description="PA14 domain-containing protein" evidence="2">
    <location>
        <begin position="21"/>
        <end position="334"/>
    </location>
</feature>
<keyword evidence="5" id="KW-1185">Reference proteome</keyword>
<reference evidence="4" key="1">
    <citation type="submission" date="2022-09" db="EMBL/GenBank/DDBJ databases">
        <title>Fusarium specimens isolated from Avocado Roots.</title>
        <authorList>
            <person name="Stajich J."/>
            <person name="Roper C."/>
            <person name="Heimlech-Rivalta G."/>
        </authorList>
    </citation>
    <scope>NUCLEOTIDE SEQUENCE</scope>
    <source>
        <strain evidence="4">CF00136</strain>
    </source>
</reference>
<evidence type="ECO:0000259" key="3">
    <source>
        <dbReference type="PROSITE" id="PS51820"/>
    </source>
</evidence>
<dbReference type="InterPro" id="IPR018871">
    <property type="entry name" value="GLEYA_adhesin_domain"/>
</dbReference>
<protein>
    <recommendedName>
        <fullName evidence="3">PA14 domain-containing protein</fullName>
    </recommendedName>
</protein>
<dbReference type="OrthoDB" id="4388755at2759"/>
<organism evidence="4 5">
    <name type="scientific">Fusarium torreyae</name>
    <dbReference type="NCBI Taxonomy" id="1237075"/>
    <lineage>
        <taxon>Eukaryota</taxon>
        <taxon>Fungi</taxon>
        <taxon>Dikarya</taxon>
        <taxon>Ascomycota</taxon>
        <taxon>Pezizomycotina</taxon>
        <taxon>Sordariomycetes</taxon>
        <taxon>Hypocreomycetidae</taxon>
        <taxon>Hypocreales</taxon>
        <taxon>Nectriaceae</taxon>
        <taxon>Fusarium</taxon>
    </lineage>
</organism>
<evidence type="ECO:0000313" key="5">
    <source>
        <dbReference type="Proteomes" id="UP001152049"/>
    </source>
</evidence>
<dbReference type="AlphaFoldDB" id="A0A9W8VA30"/>
<gene>
    <name evidence="4" type="ORF">NW762_013820</name>
</gene>
<dbReference type="Pfam" id="PF10528">
    <property type="entry name" value="GLEYA"/>
    <property type="match status" value="1"/>
</dbReference>
<feature type="signal peptide" evidence="2">
    <location>
        <begin position="1"/>
        <end position="20"/>
    </location>
</feature>
<proteinExistence type="predicted"/>
<dbReference type="InterPro" id="IPR037524">
    <property type="entry name" value="PA14/GLEYA"/>
</dbReference>
<dbReference type="EMBL" id="JAOQAZ010000044">
    <property type="protein sequence ID" value="KAJ4246075.1"/>
    <property type="molecule type" value="Genomic_DNA"/>
</dbReference>
<feature type="region of interest" description="Disordered" evidence="1">
    <location>
        <begin position="67"/>
        <end position="115"/>
    </location>
</feature>
<name>A0A9W8VA30_9HYPO</name>
<dbReference type="Gene3D" id="2.60.120.1560">
    <property type="match status" value="1"/>
</dbReference>
<evidence type="ECO:0000313" key="4">
    <source>
        <dbReference type="EMBL" id="KAJ4246075.1"/>
    </source>
</evidence>
<evidence type="ECO:0000256" key="2">
    <source>
        <dbReference type="SAM" id="SignalP"/>
    </source>
</evidence>
<evidence type="ECO:0000256" key="1">
    <source>
        <dbReference type="SAM" id="MobiDB-lite"/>
    </source>
</evidence>
<dbReference type="Proteomes" id="UP001152049">
    <property type="component" value="Unassembled WGS sequence"/>
</dbReference>
<sequence length="334" mass="35041">MLNFKTLISLLACVSVGVYAGPCKPITTKATSAELTTSLAASETTQVVPTTTADSTLVDLTTTISASETEASGASTTELSSQVTEKSTTVESSTTELTTTVSEASTTTKEATTTKETTTTTVATCPTPVSCNNLGLQWAYYNNPAVNNDATYSSFDPSSFKQDSPVYTGTTRQLGGLFQQDGATGNGATGPIYGSSQSFPLSHFALNHRGYLYTCEQGLYTFKIPYADDAIYAWVSGFSYAGWTKGNADANAEFNALTGTPGSTSFTVSLAAGVYIPIRFVYGEANYSGGFKFSITSPSGQVLASDSMAASPYLVQYSCDGVEGPQYPPFGQEI</sequence>
<keyword evidence="2" id="KW-0732">Signal</keyword>